<feature type="domain" description="Cytochrome c" evidence="7">
    <location>
        <begin position="35"/>
        <end position="128"/>
    </location>
</feature>
<dbReference type="PANTHER" id="PTHR35008:SF4">
    <property type="entry name" value="BLL4482 PROTEIN"/>
    <property type="match status" value="1"/>
</dbReference>
<evidence type="ECO:0000256" key="5">
    <source>
        <dbReference type="ARBA" id="ARBA00023004"/>
    </source>
</evidence>
<gene>
    <name evidence="8" type="ORF">SAMN05216175_10837</name>
</gene>
<evidence type="ECO:0000256" key="4">
    <source>
        <dbReference type="ARBA" id="ARBA00022982"/>
    </source>
</evidence>
<dbReference type="STRING" id="1045558.SAMN05216175_10837"/>
<keyword evidence="5 6" id="KW-0408">Iron</keyword>
<accession>A0A1I2SRL2</accession>
<keyword evidence="1" id="KW-0813">Transport</keyword>
<dbReference type="OrthoDB" id="9811281at2"/>
<organism evidence="8 9">
    <name type="scientific">Neptunomonas qingdaonensis</name>
    <dbReference type="NCBI Taxonomy" id="1045558"/>
    <lineage>
        <taxon>Bacteria</taxon>
        <taxon>Pseudomonadati</taxon>
        <taxon>Pseudomonadota</taxon>
        <taxon>Gammaproteobacteria</taxon>
        <taxon>Oceanospirillales</taxon>
        <taxon>Oceanospirillaceae</taxon>
        <taxon>Neptunomonas</taxon>
    </lineage>
</organism>
<dbReference type="SUPFAM" id="SSF46626">
    <property type="entry name" value="Cytochrome c"/>
    <property type="match status" value="1"/>
</dbReference>
<dbReference type="AlphaFoldDB" id="A0A1I2SRL2"/>
<dbReference type="PROSITE" id="PS51007">
    <property type="entry name" value="CYTC"/>
    <property type="match status" value="1"/>
</dbReference>
<dbReference type="PANTHER" id="PTHR35008">
    <property type="entry name" value="BLL4482 PROTEIN-RELATED"/>
    <property type="match status" value="1"/>
</dbReference>
<name>A0A1I2SRL2_9GAMM</name>
<evidence type="ECO:0000259" key="7">
    <source>
        <dbReference type="PROSITE" id="PS51007"/>
    </source>
</evidence>
<dbReference type="InterPro" id="IPR008168">
    <property type="entry name" value="Cyt_C_IC"/>
</dbReference>
<dbReference type="GO" id="GO:0005506">
    <property type="term" value="F:iron ion binding"/>
    <property type="evidence" value="ECO:0007669"/>
    <property type="project" value="InterPro"/>
</dbReference>
<keyword evidence="2 6" id="KW-0349">Heme</keyword>
<dbReference type="EMBL" id="FOOU01000008">
    <property type="protein sequence ID" value="SFG52796.1"/>
    <property type="molecule type" value="Genomic_DNA"/>
</dbReference>
<dbReference type="Proteomes" id="UP000198623">
    <property type="component" value="Unassembled WGS sequence"/>
</dbReference>
<evidence type="ECO:0000313" key="9">
    <source>
        <dbReference type="Proteomes" id="UP000198623"/>
    </source>
</evidence>
<dbReference type="Pfam" id="PF13442">
    <property type="entry name" value="Cytochrome_CBB3"/>
    <property type="match status" value="1"/>
</dbReference>
<evidence type="ECO:0000256" key="2">
    <source>
        <dbReference type="ARBA" id="ARBA00022617"/>
    </source>
</evidence>
<evidence type="ECO:0000256" key="1">
    <source>
        <dbReference type="ARBA" id="ARBA00022448"/>
    </source>
</evidence>
<reference evidence="9" key="1">
    <citation type="submission" date="2016-10" db="EMBL/GenBank/DDBJ databases">
        <authorList>
            <person name="Varghese N."/>
            <person name="Submissions S."/>
        </authorList>
    </citation>
    <scope>NUCLEOTIDE SEQUENCE [LARGE SCALE GENOMIC DNA]</scope>
    <source>
        <strain evidence="9">CGMCC 1.10971</strain>
    </source>
</reference>
<dbReference type="PRINTS" id="PR00605">
    <property type="entry name" value="CYTCHROMECIC"/>
</dbReference>
<dbReference type="PROSITE" id="PS51257">
    <property type="entry name" value="PROKAR_LIPOPROTEIN"/>
    <property type="match status" value="1"/>
</dbReference>
<dbReference type="RefSeq" id="WP_090728432.1">
    <property type="nucleotide sequence ID" value="NZ_FOOU01000008.1"/>
</dbReference>
<keyword evidence="4" id="KW-0249">Electron transport</keyword>
<keyword evidence="3 6" id="KW-0479">Metal-binding</keyword>
<evidence type="ECO:0000256" key="3">
    <source>
        <dbReference type="ARBA" id="ARBA00022723"/>
    </source>
</evidence>
<dbReference type="Gene3D" id="1.10.760.10">
    <property type="entry name" value="Cytochrome c-like domain"/>
    <property type="match status" value="1"/>
</dbReference>
<protein>
    <submittedName>
        <fullName evidence="8">Cytochrome c, mono-and diheme variants</fullName>
    </submittedName>
</protein>
<dbReference type="GO" id="GO:0020037">
    <property type="term" value="F:heme binding"/>
    <property type="evidence" value="ECO:0007669"/>
    <property type="project" value="InterPro"/>
</dbReference>
<dbReference type="InterPro" id="IPR051459">
    <property type="entry name" value="Cytochrome_c-type_DH"/>
</dbReference>
<keyword evidence="9" id="KW-1185">Reference proteome</keyword>
<proteinExistence type="predicted"/>
<evidence type="ECO:0000256" key="6">
    <source>
        <dbReference type="PROSITE-ProRule" id="PRU00433"/>
    </source>
</evidence>
<dbReference type="GO" id="GO:0009055">
    <property type="term" value="F:electron transfer activity"/>
    <property type="evidence" value="ECO:0007669"/>
    <property type="project" value="InterPro"/>
</dbReference>
<evidence type="ECO:0000313" key="8">
    <source>
        <dbReference type="EMBL" id="SFG52796.1"/>
    </source>
</evidence>
<sequence length="143" mass="15515">MLKRFFSAFALSIVVFISGCSDGEPKVDGRWYTQSQVDNGKQLFLAQCASCHGASAQGTADWKTPLADGKYPPPPLNSTAHAWHHPLKGLKLTIQNGGIALGGSMPAFADKLSEEDQDAVISFFQSKWPAEIYSAWLERGGLE</sequence>
<dbReference type="InterPro" id="IPR036909">
    <property type="entry name" value="Cyt_c-like_dom_sf"/>
</dbReference>
<dbReference type="InterPro" id="IPR009056">
    <property type="entry name" value="Cyt_c-like_dom"/>
</dbReference>